<organism evidence="1 2">
    <name type="scientific">Tritrichomonas musculus</name>
    <dbReference type="NCBI Taxonomy" id="1915356"/>
    <lineage>
        <taxon>Eukaryota</taxon>
        <taxon>Metamonada</taxon>
        <taxon>Parabasalia</taxon>
        <taxon>Tritrichomonadida</taxon>
        <taxon>Tritrichomonadidae</taxon>
        <taxon>Tritrichomonas</taxon>
    </lineage>
</organism>
<gene>
    <name evidence="1" type="ORF">M9Y10_011244</name>
</gene>
<evidence type="ECO:0000313" key="1">
    <source>
        <dbReference type="EMBL" id="KAK8863558.1"/>
    </source>
</evidence>
<dbReference type="Proteomes" id="UP001470230">
    <property type="component" value="Unassembled WGS sequence"/>
</dbReference>
<dbReference type="SUPFAM" id="SSF48371">
    <property type="entry name" value="ARM repeat"/>
    <property type="match status" value="1"/>
</dbReference>
<keyword evidence="2" id="KW-1185">Reference proteome</keyword>
<proteinExistence type="predicted"/>
<evidence type="ECO:0000313" key="2">
    <source>
        <dbReference type="Proteomes" id="UP001470230"/>
    </source>
</evidence>
<dbReference type="InterPro" id="IPR011989">
    <property type="entry name" value="ARM-like"/>
</dbReference>
<protein>
    <submittedName>
        <fullName evidence="1">Uncharacterized protein</fullName>
    </submittedName>
</protein>
<dbReference type="Gene3D" id="1.25.10.10">
    <property type="entry name" value="Leucine-rich Repeat Variant"/>
    <property type="match status" value="1"/>
</dbReference>
<comment type="caution">
    <text evidence="1">The sequence shown here is derived from an EMBL/GenBank/DDBJ whole genome shotgun (WGS) entry which is preliminary data.</text>
</comment>
<reference evidence="1 2" key="1">
    <citation type="submission" date="2024-04" db="EMBL/GenBank/DDBJ databases">
        <title>Tritrichomonas musculus Genome.</title>
        <authorList>
            <person name="Alves-Ferreira E."/>
            <person name="Grigg M."/>
            <person name="Lorenzi H."/>
            <person name="Galac M."/>
        </authorList>
    </citation>
    <scope>NUCLEOTIDE SEQUENCE [LARGE SCALE GENOMIC DNA]</scope>
    <source>
        <strain evidence="1 2">EAF2021</strain>
    </source>
</reference>
<name>A0ABR2IL51_9EUKA</name>
<sequence length="493" mass="57936">MYDLFYKSIEVKQNDLNNLNDDFSTEYYKNLNTQNDSPDNSIQLLSTSDKIIQYFDQISQFWKTNDFLNLNQLFQNYNITIFDDSFDRFEIPELASQTFKTSDDTIPLINILSFLLKLIKVDDRYIMCLLKVDFLNSLFRIYTDVKSCQLSIQALKCASEMASKNIDLRNNVYLFAVSRILTSNVLIERFAVYNEIFILIQTFLSFEIDPQMFDTISEFLISKISTIISYITKKKVFDINNENFDDQVNRLACENYSYCLALLSKYPAWTQLFLQKKNDITKLFIDFLYSKDKIILICTYFALGKLCENIPIDIQPLVYAIISNLFKYDNLIISYICDTLISLFRKSDITIFKDLLIPIIDRLFKLIRNCKFSIKNAIFKTIAFFFYMLPQYLPKAIENGLFNIIDSMLEMEDRTITLSALALLSCIFENEARMGSNKSLRSFIEREGMIHLKEILESDEKDEEGITNSIYFFLLKYDDFEEIDIQPNPNIYL</sequence>
<accession>A0ABR2IL51</accession>
<dbReference type="EMBL" id="JAPFFF010000017">
    <property type="protein sequence ID" value="KAK8863558.1"/>
    <property type="molecule type" value="Genomic_DNA"/>
</dbReference>
<dbReference type="InterPro" id="IPR016024">
    <property type="entry name" value="ARM-type_fold"/>
</dbReference>